<proteinExistence type="inferred from homology"/>
<protein>
    <submittedName>
        <fullName evidence="4">NmrA/HSCARG family protein</fullName>
    </submittedName>
</protein>
<dbReference type="Gene3D" id="3.90.25.10">
    <property type="entry name" value="UDP-galactose 4-epimerase, domain 1"/>
    <property type="match status" value="1"/>
</dbReference>
<dbReference type="CDD" id="cd05251">
    <property type="entry name" value="NmrA_like_SDR_a"/>
    <property type="match status" value="1"/>
</dbReference>
<evidence type="ECO:0000256" key="2">
    <source>
        <dbReference type="ARBA" id="ARBA00022857"/>
    </source>
</evidence>
<evidence type="ECO:0000313" key="5">
    <source>
        <dbReference type="Proteomes" id="UP000469545"/>
    </source>
</evidence>
<dbReference type="EMBL" id="JAAGMB010000141">
    <property type="protein sequence ID" value="NEB16145.1"/>
    <property type="molecule type" value="Genomic_DNA"/>
</dbReference>
<dbReference type="InterPro" id="IPR051164">
    <property type="entry name" value="NmrA-like_oxidored"/>
</dbReference>
<name>A0A6N9UEU1_9ACTN</name>
<dbReference type="PANTHER" id="PTHR42748">
    <property type="entry name" value="NITROGEN METABOLITE REPRESSION PROTEIN NMRA FAMILY MEMBER"/>
    <property type="match status" value="1"/>
</dbReference>
<dbReference type="Pfam" id="PF05368">
    <property type="entry name" value="NmrA"/>
    <property type="match status" value="1"/>
</dbReference>
<feature type="domain" description="NmrA-like" evidence="3">
    <location>
        <begin position="4"/>
        <end position="259"/>
    </location>
</feature>
<comment type="caution">
    <text evidence="4">The sequence shown here is derived from an EMBL/GenBank/DDBJ whole genome shotgun (WGS) entry which is preliminary data.</text>
</comment>
<comment type="similarity">
    <text evidence="1">Belongs to the NmrA-type oxidoreductase family.</text>
</comment>
<dbReference type="Proteomes" id="UP000469545">
    <property type="component" value="Unassembled WGS sequence"/>
</dbReference>
<dbReference type="RefSeq" id="WP_164139310.1">
    <property type="nucleotide sequence ID" value="NZ_JAAGMB010000141.1"/>
</dbReference>
<dbReference type="PANTHER" id="PTHR42748:SF7">
    <property type="entry name" value="NMRA LIKE REDOX SENSOR 1-RELATED"/>
    <property type="match status" value="1"/>
</dbReference>
<dbReference type="Gene3D" id="3.40.50.720">
    <property type="entry name" value="NAD(P)-binding Rossmann-like Domain"/>
    <property type="match status" value="1"/>
</dbReference>
<keyword evidence="5" id="KW-1185">Reference proteome</keyword>
<dbReference type="SUPFAM" id="SSF51735">
    <property type="entry name" value="NAD(P)-binding Rossmann-fold domains"/>
    <property type="match status" value="1"/>
</dbReference>
<dbReference type="InterPro" id="IPR008030">
    <property type="entry name" value="NmrA-like"/>
</dbReference>
<evidence type="ECO:0000256" key="1">
    <source>
        <dbReference type="ARBA" id="ARBA00006328"/>
    </source>
</evidence>
<accession>A0A6N9UEU1</accession>
<evidence type="ECO:0000259" key="3">
    <source>
        <dbReference type="Pfam" id="PF05368"/>
    </source>
</evidence>
<gene>
    <name evidence="4" type="ORF">G3I46_06385</name>
</gene>
<keyword evidence="2" id="KW-0521">NADP</keyword>
<organism evidence="4 5">
    <name type="scientific">Streptomyces coelicoflavus</name>
    <dbReference type="NCBI Taxonomy" id="285562"/>
    <lineage>
        <taxon>Bacteria</taxon>
        <taxon>Bacillati</taxon>
        <taxon>Actinomycetota</taxon>
        <taxon>Actinomycetes</taxon>
        <taxon>Kitasatosporales</taxon>
        <taxon>Streptomycetaceae</taxon>
        <taxon>Streptomyces</taxon>
    </lineage>
</organism>
<dbReference type="InterPro" id="IPR036291">
    <property type="entry name" value="NAD(P)-bd_dom_sf"/>
</dbReference>
<reference evidence="4 5" key="1">
    <citation type="submission" date="2020-01" db="EMBL/GenBank/DDBJ databases">
        <title>Insect and environment-associated Actinomycetes.</title>
        <authorList>
            <person name="Currrie C."/>
            <person name="Chevrette M."/>
            <person name="Carlson C."/>
            <person name="Stubbendieck R."/>
            <person name="Wendt-Pienkowski E."/>
        </authorList>
    </citation>
    <scope>NUCLEOTIDE SEQUENCE [LARGE SCALE GENOMIC DNA]</scope>
    <source>
        <strain evidence="4 5">SID14172</strain>
    </source>
</reference>
<evidence type="ECO:0000313" key="4">
    <source>
        <dbReference type="EMBL" id="NEB16145.1"/>
    </source>
</evidence>
<sequence length="298" mass="32024">MALDQTILVLGGTGRQGGAVARELLRRGHTVHALVRDPAAERAAELREAGAVLVRGDMDDEASLTAAMDGVHGVFSVQTFRGPGGVEAEERQARAVADAAVRAGVRHFVYSSVGGADRDTRVPHFESKHRTEQYLRTLDLPTTVLRPVMFHDILLDIAPRPVEGELVLSMWLDPATPVQLIATADIGVFAADAFEDPDAWLGRVVEIAGDCLTGPQMAAAFEAVAGVPVSYRRLPIEPLRSARPDLANMFDWFERDGYRADLGKLRRGRPGLVSLETWLAANWTAPAAPAAPVAAAGR</sequence>
<dbReference type="AlphaFoldDB" id="A0A6N9UEU1"/>